<evidence type="ECO:0000313" key="1">
    <source>
        <dbReference type="EMBL" id="PPK57184.1"/>
    </source>
</evidence>
<dbReference type="EMBL" id="PTIW01000053">
    <property type="protein sequence ID" value="PPK57184.1"/>
    <property type="molecule type" value="Genomic_DNA"/>
</dbReference>
<evidence type="ECO:0008006" key="3">
    <source>
        <dbReference type="Google" id="ProtNLM"/>
    </source>
</evidence>
<comment type="caution">
    <text evidence="1">The sequence shown here is derived from an EMBL/GenBank/DDBJ whole genome shotgun (WGS) entry which is preliminary data.</text>
</comment>
<gene>
    <name evidence="1" type="ORF">B0F89_1533</name>
</gene>
<dbReference type="Proteomes" id="UP000239861">
    <property type="component" value="Unassembled WGS sequence"/>
</dbReference>
<evidence type="ECO:0000313" key="2">
    <source>
        <dbReference type="Proteomes" id="UP000239861"/>
    </source>
</evidence>
<sequence length="280" mass="31581">MVEVSKEEISSILSIARSDSIKALSMFRECNNEFCYEPNVIKKVIGFIKEDSLNEVLTIINNLQDEWTKGIALSNLALHSQSYNLDIALKIANLCDSYDKPRVLEKIVSEVLKRDIETAKKIANSIDKKASKTGALASIASYTHDEETIDQLIETTKMSECWDYCDVLTNIAYRIAGNFPDKAIELLNEICCNKSDAIELVAWNLSDTTLAINLIKTSIKDDEVPWLSMALGAMAIRLTKTDMKKALTLVDEIQDEDEKENALFWIQEETKLDKLDTPFI</sequence>
<protein>
    <recommendedName>
        <fullName evidence="3">HEAT repeat domain-containing protein</fullName>
    </recommendedName>
</protein>
<reference evidence="1 2" key="1">
    <citation type="submission" date="2018-02" db="EMBL/GenBank/DDBJ databases">
        <title>Subsurface microbial communities from deep shales in Ohio and West Virginia, USA.</title>
        <authorList>
            <person name="Wrighton K."/>
        </authorList>
    </citation>
    <scope>NUCLEOTIDE SEQUENCE [LARGE SCALE GENOMIC DNA]</scope>
    <source>
        <strain evidence="1 2">MARC-MIP3H16</strain>
    </source>
</reference>
<accession>A0AB36ZUC7</accession>
<organism evidence="1 2">
    <name type="scientific">Malaciobacter marinus</name>
    <dbReference type="NCBI Taxonomy" id="505249"/>
    <lineage>
        <taxon>Bacteria</taxon>
        <taxon>Pseudomonadati</taxon>
        <taxon>Campylobacterota</taxon>
        <taxon>Epsilonproteobacteria</taxon>
        <taxon>Campylobacterales</taxon>
        <taxon>Arcobacteraceae</taxon>
        <taxon>Malaciobacter</taxon>
    </lineage>
</organism>
<name>A0AB36ZUC7_9BACT</name>
<dbReference type="RefSeq" id="WP_104412937.1">
    <property type="nucleotide sequence ID" value="NZ_PTIW01000053.1"/>
</dbReference>
<dbReference type="AlphaFoldDB" id="A0AB36ZUC7"/>
<proteinExistence type="predicted"/>